<dbReference type="EMBL" id="CT573073">
    <property type="protein sequence ID" value="CAJ71766.1"/>
    <property type="molecule type" value="Genomic_DNA"/>
</dbReference>
<organism evidence="2">
    <name type="scientific">Kuenenia stuttgartiensis</name>
    <dbReference type="NCBI Taxonomy" id="174633"/>
    <lineage>
        <taxon>Bacteria</taxon>
        <taxon>Pseudomonadati</taxon>
        <taxon>Planctomycetota</taxon>
        <taxon>Candidatus Brocadiia</taxon>
        <taxon>Candidatus Brocadiales</taxon>
        <taxon>Candidatus Brocadiaceae</taxon>
        <taxon>Candidatus Kuenenia</taxon>
    </lineage>
</organism>
<dbReference type="Proteomes" id="UP000501926">
    <property type="component" value="Chromosome"/>
</dbReference>
<feature type="region of interest" description="Disordered" evidence="1">
    <location>
        <begin position="41"/>
        <end position="60"/>
    </location>
</feature>
<name>Q1PX16_KUEST</name>
<reference evidence="4" key="3">
    <citation type="submission" date="2017-10" db="EMBL/GenBank/DDBJ databases">
        <authorList>
            <person name="Banno H."/>
            <person name="Chua N.-H."/>
        </authorList>
    </citation>
    <scope>NUCLEOTIDE SEQUENCE [LARGE SCALE GENOMIC DNA]</scope>
    <source>
        <strain evidence="4">Kuenenia_mbr1_ru-nijmegen</strain>
    </source>
</reference>
<dbReference type="AlphaFoldDB" id="Q1PX16"/>
<evidence type="ECO:0000313" key="2">
    <source>
        <dbReference type="EMBL" id="CAJ71766.1"/>
    </source>
</evidence>
<gene>
    <name evidence="3" type="ORF">KsCSTR_43690</name>
    <name evidence="4" type="ORF">KSMBR1_2637</name>
    <name evidence="2" type="ORF">kustc1021</name>
</gene>
<reference evidence="2" key="2">
    <citation type="submission" date="2006-01" db="EMBL/GenBank/DDBJ databases">
        <authorList>
            <person name="Genoscope"/>
        </authorList>
    </citation>
    <scope>NUCLEOTIDE SEQUENCE</scope>
</reference>
<accession>Q1PX16</accession>
<sequence length="344" mass="37728">MIQSTEISTISTQVNSGFTTDAAKGTDNSLFRDIINHELKSQASQTTSHSATQTIETGKPALSQLERNSFAIQTASENIKKGKTSPSFIEQLIMYKEDQLLSKPGGDSFALNKETNTIDYDLNQSQFSKRVGKDLKDAGENIINIFKDVGAGAPFKYVDSNGSIQAGGKVGFFGTIINFFKDIASGFTLGKYTPEGESSPTNALDATKHFFKKIFVDAVFKDIVVGVPRSAIHVSENALFAGINLLETIPDATIGNFKAGRTVTTEIFDDMQVFVDFVTDVVPMGEANSRTHAFALNEGLRGLPFIRNITKQAPEPNDERWKYVRNTPFRKSIESLATIIPIRM</sequence>
<dbReference type="KEGG" id="kst:KSMBR1_2637"/>
<evidence type="ECO:0000313" key="5">
    <source>
        <dbReference type="Proteomes" id="UP000221734"/>
    </source>
</evidence>
<dbReference type="EMBL" id="LT934425">
    <property type="protein sequence ID" value="SOH05124.1"/>
    <property type="molecule type" value="Genomic_DNA"/>
</dbReference>
<evidence type="ECO:0000313" key="6">
    <source>
        <dbReference type="Proteomes" id="UP000501926"/>
    </source>
</evidence>
<evidence type="ECO:0000313" key="3">
    <source>
        <dbReference type="EMBL" id="QII13748.1"/>
    </source>
</evidence>
<proteinExistence type="predicted"/>
<dbReference type="OrthoDB" id="244424at2"/>
<reference evidence="2" key="1">
    <citation type="journal article" date="2006" name="Nature">
        <title>Deciphering the evolution and metabolism of an anammox bacterium from a community genome.</title>
        <authorList>
            <person name="Strous M."/>
            <person name="Pelletier E."/>
            <person name="Mangenot S."/>
            <person name="Rattei T."/>
            <person name="Lehner A."/>
            <person name="Taylor M.W."/>
            <person name="Horn M."/>
            <person name="Daims H."/>
            <person name="Bartol-Mavel D."/>
            <person name="Wincker P."/>
            <person name="Barbe V."/>
            <person name="Fonknechten N."/>
            <person name="Vallenet D."/>
            <person name="Segurens B."/>
            <person name="Schenowitz-Truong C."/>
            <person name="Medigue C."/>
            <person name="Collingro A."/>
            <person name="Snel B."/>
            <person name="Dutilh B.E."/>
            <person name="OpDenCamp H.J.M."/>
            <person name="vanDerDrift C."/>
            <person name="Cirpus I."/>
            <person name="vanDePas-Schoonen K.T."/>
            <person name="Harhangi H.R."/>
            <person name="vanNiftrik L."/>
            <person name="Schmid M."/>
            <person name="Keltjens J."/>
            <person name="vanDeVossenberg J."/>
            <person name="Kartal B."/>
            <person name="Meier H."/>
            <person name="Frishman D."/>
            <person name="Huynen M.A."/>
            <person name="Mewes H."/>
            <person name="Weissenbach J."/>
            <person name="Jetten M.S.M."/>
            <person name="Wagner M."/>
            <person name="LePaslier D."/>
        </authorList>
    </citation>
    <scope>NUCLEOTIDE SEQUENCE</scope>
</reference>
<dbReference type="RefSeq" id="WP_099325757.1">
    <property type="nucleotide sequence ID" value="NZ_CP049055.1"/>
</dbReference>
<feature type="compositionally biased region" description="Low complexity" evidence="1">
    <location>
        <begin position="41"/>
        <end position="54"/>
    </location>
</feature>
<protein>
    <submittedName>
        <fullName evidence="2">Uncharacterized protein</fullName>
    </submittedName>
</protein>
<reference evidence="3 6" key="5">
    <citation type="submission" date="2020-02" db="EMBL/GenBank/DDBJ databases">
        <title>Newly sequenced genome of strain CSTR1 showed variability in Candidatus Kuenenia stuttgartiensis genomes.</title>
        <authorList>
            <person name="Ding C."/>
            <person name="Adrian L."/>
        </authorList>
    </citation>
    <scope>NUCLEOTIDE SEQUENCE [LARGE SCALE GENOMIC DNA]</scope>
    <source>
        <strain evidence="3 6">CSTR1</strain>
    </source>
</reference>
<evidence type="ECO:0000256" key="1">
    <source>
        <dbReference type="SAM" id="MobiDB-lite"/>
    </source>
</evidence>
<dbReference type="EMBL" id="CP049055">
    <property type="protein sequence ID" value="QII13748.1"/>
    <property type="molecule type" value="Genomic_DNA"/>
</dbReference>
<evidence type="ECO:0000313" key="4">
    <source>
        <dbReference type="EMBL" id="SOH05124.1"/>
    </source>
</evidence>
<dbReference type="Proteomes" id="UP000221734">
    <property type="component" value="Chromosome Kuenenia_stuttgartiensis_MBR1"/>
</dbReference>
<reference evidence="5" key="4">
    <citation type="submission" date="2017-10" db="EMBL/GenBank/DDBJ databases">
        <authorList>
            <person name="Frank J."/>
        </authorList>
    </citation>
    <scope>NUCLEOTIDE SEQUENCE [LARGE SCALE GENOMIC DNA]</scope>
</reference>
<keyword evidence="5" id="KW-1185">Reference proteome</keyword>